<evidence type="ECO:0000313" key="1">
    <source>
        <dbReference type="EMBL" id="SJL14975.1"/>
    </source>
</evidence>
<dbReference type="OrthoDB" id="10599345at2759"/>
<dbReference type="Proteomes" id="UP000219338">
    <property type="component" value="Unassembled WGS sequence"/>
</dbReference>
<evidence type="ECO:0000313" key="2">
    <source>
        <dbReference type="Proteomes" id="UP000219338"/>
    </source>
</evidence>
<dbReference type="AlphaFoldDB" id="A0A284S1V0"/>
<sequence length="71" mass="8212">MSAWIPAALPWKFGVDIRLTETSQRQELRRVSCWGKGFMKFCCDIRIVSAGGIKITEDYSFTESRHRRSLS</sequence>
<protein>
    <submittedName>
        <fullName evidence="1">Uncharacterized protein</fullName>
    </submittedName>
</protein>
<dbReference type="EMBL" id="FUEG01000026">
    <property type="protein sequence ID" value="SJL14975.1"/>
    <property type="molecule type" value="Genomic_DNA"/>
</dbReference>
<gene>
    <name evidence="1" type="ORF">ARMOST_18452</name>
</gene>
<accession>A0A284S1V0</accession>
<keyword evidence="2" id="KW-1185">Reference proteome</keyword>
<proteinExistence type="predicted"/>
<name>A0A284S1V0_ARMOS</name>
<organism evidence="1 2">
    <name type="scientific">Armillaria ostoyae</name>
    <name type="common">Armillaria root rot fungus</name>
    <dbReference type="NCBI Taxonomy" id="47428"/>
    <lineage>
        <taxon>Eukaryota</taxon>
        <taxon>Fungi</taxon>
        <taxon>Dikarya</taxon>
        <taxon>Basidiomycota</taxon>
        <taxon>Agaricomycotina</taxon>
        <taxon>Agaricomycetes</taxon>
        <taxon>Agaricomycetidae</taxon>
        <taxon>Agaricales</taxon>
        <taxon>Marasmiineae</taxon>
        <taxon>Physalacriaceae</taxon>
        <taxon>Armillaria</taxon>
    </lineage>
</organism>
<reference evidence="2" key="1">
    <citation type="journal article" date="2017" name="Nat. Ecol. Evol.">
        <title>Genome expansion and lineage-specific genetic innovations in the forest pathogenic fungi Armillaria.</title>
        <authorList>
            <person name="Sipos G."/>
            <person name="Prasanna A.N."/>
            <person name="Walter M.C."/>
            <person name="O'Connor E."/>
            <person name="Balint B."/>
            <person name="Krizsan K."/>
            <person name="Kiss B."/>
            <person name="Hess J."/>
            <person name="Varga T."/>
            <person name="Slot J."/>
            <person name="Riley R."/>
            <person name="Boka B."/>
            <person name="Rigling D."/>
            <person name="Barry K."/>
            <person name="Lee J."/>
            <person name="Mihaltcheva S."/>
            <person name="LaButti K."/>
            <person name="Lipzen A."/>
            <person name="Waldron R."/>
            <person name="Moloney N.M."/>
            <person name="Sperisen C."/>
            <person name="Kredics L."/>
            <person name="Vagvoelgyi C."/>
            <person name="Patrignani A."/>
            <person name="Fitzpatrick D."/>
            <person name="Nagy I."/>
            <person name="Doyle S."/>
            <person name="Anderson J.B."/>
            <person name="Grigoriev I.V."/>
            <person name="Gueldener U."/>
            <person name="Muensterkoetter M."/>
            <person name="Nagy L.G."/>
        </authorList>
    </citation>
    <scope>NUCLEOTIDE SEQUENCE [LARGE SCALE GENOMIC DNA]</scope>
    <source>
        <strain evidence="2">C18/9</strain>
    </source>
</reference>